<feature type="domain" description="Peptidase M50" evidence="17">
    <location>
        <begin position="71"/>
        <end position="144"/>
    </location>
</feature>
<feature type="binding site" evidence="16">
    <location>
        <position position="83"/>
    </location>
    <ligand>
        <name>Zn(2+)</name>
        <dbReference type="ChEBI" id="CHEBI:29105"/>
        <note>catalytic</note>
    </ligand>
</feature>
<keyword evidence="8 14" id="KW-0378">Hydrolase</keyword>
<gene>
    <name evidence="18" type="ORF">AVDCRST_MAG34-61</name>
</gene>
<dbReference type="GO" id="GO:0046872">
    <property type="term" value="F:metal ion binding"/>
    <property type="evidence" value="ECO:0007669"/>
    <property type="project" value="UniProtKB-UniRule"/>
</dbReference>
<comment type="subcellular location">
    <subcellularLocation>
        <location evidence="1 14">Cell membrane</location>
        <topology evidence="1 14">Multi-pass membrane protein</topology>
    </subcellularLocation>
</comment>
<feature type="transmembrane region" description="Helical" evidence="14">
    <location>
        <begin position="203"/>
        <end position="225"/>
    </location>
</feature>
<feature type="transmembrane region" description="Helical" evidence="14">
    <location>
        <begin position="123"/>
        <end position="145"/>
    </location>
</feature>
<evidence type="ECO:0000256" key="10">
    <source>
        <dbReference type="ARBA" id="ARBA00022989"/>
    </source>
</evidence>
<feature type="transmembrane region" description="Helical" evidence="14">
    <location>
        <begin position="33"/>
        <end position="51"/>
    </location>
</feature>
<reference evidence="18" key="1">
    <citation type="submission" date="2020-02" db="EMBL/GenBank/DDBJ databases">
        <authorList>
            <person name="Meier V. D."/>
        </authorList>
    </citation>
    <scope>NUCLEOTIDE SEQUENCE</scope>
    <source>
        <strain evidence="18">AVDCRST_MAG34</strain>
    </source>
</reference>
<keyword evidence="7" id="KW-0677">Repeat</keyword>
<sequence>MAERTGPSGGLGAPAERNDPGAVRIGSIGGVDVMVRTSWLLVAALIAYLVAPQLQEVAPGLGGLRYVAGVAFAVLLTLSLLLHEISHALMAKRYGIHVRSITLHFIGGVTAIDGEPANAKQEFAISAVGPVTSLAIGGAALGLYQVTPDGLLSWVVGGLAGANIVVGVLNLVPGLPLDGGRVLRAAVWKVTGNPHRATSVSGWAGRGVALLMFASPLLLAAAGVPLDFVDYLLAVVFGWFLWSAATSAIVSAKIRSRLPALQARALARRTVTLPDDLPVTEGMRQATEAQAGAIVTLDSSGQARGVVNETAAAAIPVERRPWVTLDAVSRGIDPGLTLSADLAGEGLIRAMQQQPATEYLLVEADGAIFGVLSTADVDAAFSATG</sequence>
<accession>A0A6J4L9F5</accession>
<evidence type="ECO:0000256" key="16">
    <source>
        <dbReference type="PIRSR" id="PIRSR006404-2"/>
    </source>
</evidence>
<dbReference type="CDD" id="cd06164">
    <property type="entry name" value="S2P-M50_SpoIVFB_CBS"/>
    <property type="match status" value="1"/>
</dbReference>
<dbReference type="AlphaFoldDB" id="A0A6J4L9F5"/>
<dbReference type="InterPro" id="IPR016483">
    <property type="entry name" value="UCP006404_Pept_M50_CBS"/>
</dbReference>
<proteinExistence type="inferred from homology"/>
<dbReference type="GO" id="GO:0005886">
    <property type="term" value="C:plasma membrane"/>
    <property type="evidence" value="ECO:0007669"/>
    <property type="project" value="UniProtKB-SubCell"/>
</dbReference>
<dbReference type="InterPro" id="IPR046342">
    <property type="entry name" value="CBS_dom_sf"/>
</dbReference>
<evidence type="ECO:0000256" key="14">
    <source>
        <dbReference type="PIRNR" id="PIRNR006404"/>
    </source>
</evidence>
<keyword evidence="10 14" id="KW-1133">Transmembrane helix</keyword>
<evidence type="ECO:0000256" key="15">
    <source>
        <dbReference type="PIRSR" id="PIRSR006404-1"/>
    </source>
</evidence>
<dbReference type="PANTHER" id="PTHR39188:SF3">
    <property type="entry name" value="STAGE IV SPORULATION PROTEIN FB"/>
    <property type="match status" value="1"/>
</dbReference>
<dbReference type="PIRSF" id="PIRSF006404">
    <property type="entry name" value="UCP006404_Pept_M50_CBS"/>
    <property type="match status" value="1"/>
</dbReference>
<evidence type="ECO:0000256" key="8">
    <source>
        <dbReference type="ARBA" id="ARBA00022801"/>
    </source>
</evidence>
<evidence type="ECO:0000256" key="3">
    <source>
        <dbReference type="ARBA" id="ARBA00022475"/>
    </source>
</evidence>
<evidence type="ECO:0000256" key="7">
    <source>
        <dbReference type="ARBA" id="ARBA00022737"/>
    </source>
</evidence>
<evidence type="ECO:0000256" key="6">
    <source>
        <dbReference type="ARBA" id="ARBA00022723"/>
    </source>
</evidence>
<dbReference type="EMBL" id="CADCUI010000004">
    <property type="protein sequence ID" value="CAA9327410.1"/>
    <property type="molecule type" value="Genomic_DNA"/>
</dbReference>
<dbReference type="GO" id="GO:0006508">
    <property type="term" value="P:proteolysis"/>
    <property type="evidence" value="ECO:0007669"/>
    <property type="project" value="UniProtKB-KW"/>
</dbReference>
<keyword evidence="9 14" id="KW-0862">Zinc</keyword>
<evidence type="ECO:0000256" key="2">
    <source>
        <dbReference type="ARBA" id="ARBA00007931"/>
    </source>
</evidence>
<feature type="binding site" evidence="16">
    <location>
        <position position="178"/>
    </location>
    <ligand>
        <name>Zn(2+)</name>
        <dbReference type="ChEBI" id="CHEBI:29105"/>
        <note>catalytic</note>
    </ligand>
</feature>
<feature type="transmembrane region" description="Helical" evidence="14">
    <location>
        <begin position="63"/>
        <end position="83"/>
    </location>
</feature>
<dbReference type="Pfam" id="PF02163">
    <property type="entry name" value="Peptidase_M50"/>
    <property type="match status" value="2"/>
</dbReference>
<feature type="domain" description="Peptidase M50" evidence="17">
    <location>
        <begin position="159"/>
        <end position="213"/>
    </location>
</feature>
<keyword evidence="5 14" id="KW-0812">Transmembrane</keyword>
<comment type="similarity">
    <text evidence="2 14">Belongs to the peptidase M50B family.</text>
</comment>
<keyword evidence="4 14" id="KW-0645">Protease</keyword>
<feature type="transmembrane region" description="Helical" evidence="14">
    <location>
        <begin position="231"/>
        <end position="252"/>
    </location>
</feature>
<keyword evidence="6 14" id="KW-0479">Metal-binding</keyword>
<evidence type="ECO:0000256" key="12">
    <source>
        <dbReference type="ARBA" id="ARBA00023122"/>
    </source>
</evidence>
<comment type="cofactor">
    <cofactor evidence="14 16">
        <name>Zn(2+)</name>
        <dbReference type="ChEBI" id="CHEBI:29105"/>
    </cofactor>
    <text evidence="14 16">Binds 1 zinc ion per subunit.</text>
</comment>
<dbReference type="InterPro" id="IPR008915">
    <property type="entry name" value="Peptidase_M50"/>
</dbReference>
<evidence type="ECO:0000256" key="4">
    <source>
        <dbReference type="ARBA" id="ARBA00022670"/>
    </source>
</evidence>
<evidence type="ECO:0000256" key="11">
    <source>
        <dbReference type="ARBA" id="ARBA00023049"/>
    </source>
</evidence>
<evidence type="ECO:0000256" key="1">
    <source>
        <dbReference type="ARBA" id="ARBA00004651"/>
    </source>
</evidence>
<feature type="active site" evidence="15">
    <location>
        <position position="84"/>
    </location>
</feature>
<evidence type="ECO:0000313" key="18">
    <source>
        <dbReference type="EMBL" id="CAA9327410.1"/>
    </source>
</evidence>
<feature type="transmembrane region" description="Helical" evidence="14">
    <location>
        <begin position="151"/>
        <end position="172"/>
    </location>
</feature>
<organism evidence="18">
    <name type="scientific">uncultured Nocardioidaceae bacterium</name>
    <dbReference type="NCBI Taxonomy" id="253824"/>
    <lineage>
        <taxon>Bacteria</taxon>
        <taxon>Bacillati</taxon>
        <taxon>Actinomycetota</taxon>
        <taxon>Actinomycetes</taxon>
        <taxon>Propionibacteriales</taxon>
        <taxon>Nocardioidaceae</taxon>
        <taxon>environmental samples</taxon>
    </lineage>
</organism>
<keyword evidence="11 14" id="KW-0482">Metalloprotease</keyword>
<evidence type="ECO:0000256" key="9">
    <source>
        <dbReference type="ARBA" id="ARBA00022833"/>
    </source>
</evidence>
<feature type="binding site" evidence="16">
    <location>
        <position position="87"/>
    </location>
    <ligand>
        <name>Zn(2+)</name>
        <dbReference type="ChEBI" id="CHEBI:29105"/>
        <note>catalytic</note>
    </ligand>
</feature>
<keyword evidence="13 14" id="KW-0472">Membrane</keyword>
<protein>
    <recommendedName>
        <fullName evidence="14">Zinc metalloprotease</fullName>
    </recommendedName>
</protein>
<evidence type="ECO:0000256" key="13">
    <source>
        <dbReference type="ARBA" id="ARBA00023136"/>
    </source>
</evidence>
<dbReference type="GO" id="GO:0008237">
    <property type="term" value="F:metallopeptidase activity"/>
    <property type="evidence" value="ECO:0007669"/>
    <property type="project" value="UniProtKB-UniRule"/>
</dbReference>
<name>A0A6J4L9F5_9ACTN</name>
<keyword evidence="12" id="KW-0129">CBS domain</keyword>
<evidence type="ECO:0000256" key="5">
    <source>
        <dbReference type="ARBA" id="ARBA00022692"/>
    </source>
</evidence>
<keyword evidence="3 14" id="KW-1003">Cell membrane</keyword>
<dbReference type="SUPFAM" id="SSF54631">
    <property type="entry name" value="CBS-domain pair"/>
    <property type="match status" value="1"/>
</dbReference>
<evidence type="ECO:0000259" key="17">
    <source>
        <dbReference type="Pfam" id="PF02163"/>
    </source>
</evidence>
<dbReference type="PANTHER" id="PTHR39188">
    <property type="entry name" value="MEMBRANE-ASSOCIATED ZINC METALLOPROTEASE M50B"/>
    <property type="match status" value="1"/>
</dbReference>